<reference evidence="10" key="1">
    <citation type="submission" date="2021-12" db="EMBL/GenBank/DDBJ databases">
        <authorList>
            <person name="King R."/>
        </authorList>
    </citation>
    <scope>NUCLEOTIDE SEQUENCE</scope>
</reference>
<proteinExistence type="inferred from homology"/>
<evidence type="ECO:0000256" key="4">
    <source>
        <dbReference type="ARBA" id="ARBA00022827"/>
    </source>
</evidence>
<sequence length="633" mass="70809">MIQFYSAKILYTLMSVAFFIILRLNFWFSLFPSYFIPPEYYVSSEYDFIIVGAGTAGSILAARLSEVTKYKILVLEAGPRSSFIHNIPVITPLLQESDCAWQHRTTPQEHACKSLTDHVCKWPSGKVIGGSSRLNFNVYLRGHRKDFDSWSPRNSSEWSYDDLLPYFKKSENQKGRFRNSDAHGRTGPIIVEDIQYVTGFSKSLLKAAQQLGYDVVDVNERGAGFMETQVTLNKGARWSSEEALNAKLKASGNLRVLPNAVVEKILFRSNFEAYGVLFKLNGVYVKTRAKKSIILSAGAVGSPKILLLSGIGPRNHLQNLKIPVIVDLPVGRNLQDHVTTGLDMVVLDKPIGMDLKSFLNPLNVFYYFFQGKGLWSAPGCETLGVLYTNAAKDPNREPPDLQLMSLPAGVSSDAGAVVRRLMSFSDQFWDSYLKQMFPHNVVSVCPVLLHPKSRGFIELRSRNPSDPPVIDPKYLSHKDDVQVLVEGMKLVEQLTETESLKTDFGTKLNRNKVPGCASLTFGSDEYWECYVRHVSLTTYHPVGTCRMGSHDSVVDHTLKVKGVESLYVVDASIMPTLPSANTNAATMAIAEKAADIIKWKENPLKTRNAVMHQAFSMTFHFYPEIIIVVRLSL</sequence>
<evidence type="ECO:0000256" key="1">
    <source>
        <dbReference type="ARBA" id="ARBA00001974"/>
    </source>
</evidence>
<evidence type="ECO:0000256" key="5">
    <source>
        <dbReference type="PIRSR" id="PIRSR000137-2"/>
    </source>
</evidence>
<dbReference type="Proteomes" id="UP001152759">
    <property type="component" value="Chromosome 8"/>
</dbReference>
<name>A0A9P0AJ55_BEMTA</name>
<keyword evidence="3 6" id="KW-0285">Flavoprotein</keyword>
<protein>
    <recommendedName>
        <fullName evidence="8 9">Glucose-methanol-choline oxidoreductase N-terminal domain-containing protein</fullName>
    </recommendedName>
</protein>
<feature type="binding site" evidence="5">
    <location>
        <begin position="135"/>
        <end position="138"/>
    </location>
    <ligand>
        <name>FAD</name>
        <dbReference type="ChEBI" id="CHEBI:57692"/>
    </ligand>
</feature>
<evidence type="ECO:0000259" key="8">
    <source>
        <dbReference type="PROSITE" id="PS00623"/>
    </source>
</evidence>
<dbReference type="SUPFAM" id="SSF51905">
    <property type="entry name" value="FAD/NAD(P)-binding domain"/>
    <property type="match status" value="1"/>
</dbReference>
<dbReference type="Pfam" id="PF05199">
    <property type="entry name" value="GMC_oxred_C"/>
    <property type="match status" value="1"/>
</dbReference>
<dbReference type="AlphaFoldDB" id="A0A9P0AJ55"/>
<dbReference type="PANTHER" id="PTHR11552">
    <property type="entry name" value="GLUCOSE-METHANOL-CHOLINE GMC OXIDOREDUCTASE"/>
    <property type="match status" value="1"/>
</dbReference>
<dbReference type="InterPro" id="IPR000172">
    <property type="entry name" value="GMC_OxRdtase_N"/>
</dbReference>
<keyword evidence="7" id="KW-0812">Transmembrane</keyword>
<evidence type="ECO:0000256" key="6">
    <source>
        <dbReference type="RuleBase" id="RU003968"/>
    </source>
</evidence>
<evidence type="ECO:0000313" key="10">
    <source>
        <dbReference type="EMBL" id="CAH0394184.1"/>
    </source>
</evidence>
<dbReference type="Gene3D" id="3.30.560.10">
    <property type="entry name" value="Glucose Oxidase, domain 3"/>
    <property type="match status" value="1"/>
</dbReference>
<accession>A0A9P0AJ55</accession>
<dbReference type="InterPro" id="IPR007867">
    <property type="entry name" value="GMC_OxRtase_C"/>
</dbReference>
<dbReference type="PIRSF" id="PIRSF000137">
    <property type="entry name" value="Alcohol_oxidase"/>
    <property type="match status" value="1"/>
</dbReference>
<keyword evidence="7" id="KW-1133">Transmembrane helix</keyword>
<feature type="transmembrane region" description="Helical" evidence="7">
    <location>
        <begin position="9"/>
        <end position="28"/>
    </location>
</feature>
<dbReference type="GO" id="GO:0050660">
    <property type="term" value="F:flavin adenine dinucleotide binding"/>
    <property type="evidence" value="ECO:0007669"/>
    <property type="project" value="InterPro"/>
</dbReference>
<feature type="domain" description="Glucose-methanol-choline oxidoreductase N-terminal" evidence="8">
    <location>
        <begin position="125"/>
        <end position="148"/>
    </location>
</feature>
<keyword evidence="4 5" id="KW-0274">FAD</keyword>
<dbReference type="Gene3D" id="3.50.50.60">
    <property type="entry name" value="FAD/NAD(P)-binding domain"/>
    <property type="match status" value="1"/>
</dbReference>
<feature type="domain" description="Glucose-methanol-choline oxidoreductase N-terminal" evidence="9">
    <location>
        <begin position="298"/>
        <end position="312"/>
    </location>
</feature>
<dbReference type="InterPro" id="IPR012132">
    <property type="entry name" value="GMC_OxRdtase"/>
</dbReference>
<dbReference type="GO" id="GO:0016614">
    <property type="term" value="F:oxidoreductase activity, acting on CH-OH group of donors"/>
    <property type="evidence" value="ECO:0007669"/>
    <property type="project" value="InterPro"/>
</dbReference>
<dbReference type="InterPro" id="IPR036188">
    <property type="entry name" value="FAD/NAD-bd_sf"/>
</dbReference>
<evidence type="ECO:0000313" key="11">
    <source>
        <dbReference type="Proteomes" id="UP001152759"/>
    </source>
</evidence>
<evidence type="ECO:0000256" key="7">
    <source>
        <dbReference type="SAM" id="Phobius"/>
    </source>
</evidence>
<evidence type="ECO:0000259" key="9">
    <source>
        <dbReference type="PROSITE" id="PS00624"/>
    </source>
</evidence>
<keyword evidence="7" id="KW-0472">Membrane</keyword>
<feature type="binding site" evidence="5">
    <location>
        <position position="262"/>
    </location>
    <ligand>
        <name>FAD</name>
        <dbReference type="ChEBI" id="CHEBI:57692"/>
    </ligand>
</feature>
<comment type="similarity">
    <text evidence="2 6">Belongs to the GMC oxidoreductase family.</text>
</comment>
<dbReference type="PROSITE" id="PS00623">
    <property type="entry name" value="GMC_OXRED_1"/>
    <property type="match status" value="1"/>
</dbReference>
<comment type="cofactor">
    <cofactor evidence="1 5">
        <name>FAD</name>
        <dbReference type="ChEBI" id="CHEBI:57692"/>
    </cofactor>
</comment>
<feature type="binding site" evidence="5">
    <location>
        <position position="127"/>
    </location>
    <ligand>
        <name>FAD</name>
        <dbReference type="ChEBI" id="CHEBI:57692"/>
    </ligand>
</feature>
<keyword evidence="11" id="KW-1185">Reference proteome</keyword>
<organism evidence="10 11">
    <name type="scientific">Bemisia tabaci</name>
    <name type="common">Sweetpotato whitefly</name>
    <name type="synonym">Aleurodes tabaci</name>
    <dbReference type="NCBI Taxonomy" id="7038"/>
    <lineage>
        <taxon>Eukaryota</taxon>
        <taxon>Metazoa</taxon>
        <taxon>Ecdysozoa</taxon>
        <taxon>Arthropoda</taxon>
        <taxon>Hexapoda</taxon>
        <taxon>Insecta</taxon>
        <taxon>Pterygota</taxon>
        <taxon>Neoptera</taxon>
        <taxon>Paraneoptera</taxon>
        <taxon>Hemiptera</taxon>
        <taxon>Sternorrhyncha</taxon>
        <taxon>Aleyrodoidea</taxon>
        <taxon>Aleyrodidae</taxon>
        <taxon>Aleyrodinae</taxon>
        <taxon>Bemisia</taxon>
    </lineage>
</organism>
<dbReference type="Pfam" id="PF00732">
    <property type="entry name" value="GMC_oxred_N"/>
    <property type="match status" value="1"/>
</dbReference>
<dbReference type="SUPFAM" id="SSF54373">
    <property type="entry name" value="FAD-linked reductases, C-terminal domain"/>
    <property type="match status" value="1"/>
</dbReference>
<dbReference type="PANTHER" id="PTHR11552:SF147">
    <property type="entry name" value="CHOLINE DEHYDROGENASE, MITOCHONDRIAL"/>
    <property type="match status" value="1"/>
</dbReference>
<dbReference type="EMBL" id="OU963869">
    <property type="protein sequence ID" value="CAH0394184.1"/>
    <property type="molecule type" value="Genomic_DNA"/>
</dbReference>
<evidence type="ECO:0000256" key="2">
    <source>
        <dbReference type="ARBA" id="ARBA00010790"/>
    </source>
</evidence>
<evidence type="ECO:0000256" key="3">
    <source>
        <dbReference type="ARBA" id="ARBA00022630"/>
    </source>
</evidence>
<gene>
    <name evidence="10" type="ORF">BEMITA_LOCUS12511</name>
</gene>
<dbReference type="PROSITE" id="PS00624">
    <property type="entry name" value="GMC_OXRED_2"/>
    <property type="match status" value="1"/>
</dbReference>